<dbReference type="GO" id="GO:0008047">
    <property type="term" value="F:enzyme activator activity"/>
    <property type="evidence" value="ECO:0007669"/>
    <property type="project" value="TreeGrafter"/>
</dbReference>
<dbReference type="EMBL" id="BARS01042506">
    <property type="protein sequence ID" value="GAG29737.1"/>
    <property type="molecule type" value="Genomic_DNA"/>
</dbReference>
<proteinExistence type="predicted"/>
<comment type="caution">
    <text evidence="2">The sequence shown here is derived from an EMBL/GenBank/DDBJ whole genome shotgun (WGS) entry which is preliminary data.</text>
</comment>
<feature type="non-terminal residue" evidence="2">
    <location>
        <position position="1"/>
    </location>
</feature>
<dbReference type="GO" id="GO:0003677">
    <property type="term" value="F:DNA binding"/>
    <property type="evidence" value="ECO:0007669"/>
    <property type="project" value="InterPro"/>
</dbReference>
<dbReference type="PANTHER" id="PTHR13779:SF7">
    <property type="entry name" value="ATPASE WRNIP1"/>
    <property type="match status" value="1"/>
</dbReference>
<organism evidence="2">
    <name type="scientific">marine sediment metagenome</name>
    <dbReference type="NCBI Taxonomy" id="412755"/>
    <lineage>
        <taxon>unclassified sequences</taxon>
        <taxon>metagenomes</taxon>
        <taxon>ecological metagenomes</taxon>
    </lineage>
</organism>
<dbReference type="PANTHER" id="PTHR13779">
    <property type="entry name" value="WERNER HELICASE-INTERACTING PROTEIN 1 FAMILY MEMBER"/>
    <property type="match status" value="1"/>
</dbReference>
<dbReference type="Pfam" id="PF12002">
    <property type="entry name" value="MgsA_C"/>
    <property type="match status" value="1"/>
</dbReference>
<dbReference type="AlphaFoldDB" id="X0X2T4"/>
<dbReference type="Gene3D" id="1.20.272.10">
    <property type="match status" value="1"/>
</dbReference>
<sequence>TSCYLAVERIGLPEGRIPLAHATSFLACAPKSNASYTALGRATEAVEKFGSAPVPMHLRNAPTPLMKEQGYGRGYRYAHDEPDAFVEARNLPEALGEVSFYQPTERGAEAPIAARLREWRRRRRGVDPPEE</sequence>
<gene>
    <name evidence="2" type="ORF">S01H1_64485</name>
</gene>
<dbReference type="SUPFAM" id="SSF48019">
    <property type="entry name" value="post-AAA+ oligomerization domain-like"/>
    <property type="match status" value="1"/>
</dbReference>
<name>X0X2T4_9ZZZZ</name>
<dbReference type="InterPro" id="IPR008921">
    <property type="entry name" value="DNA_pol3_clamp-load_cplx_C"/>
</dbReference>
<dbReference type="GO" id="GO:0017116">
    <property type="term" value="F:single-stranded DNA helicase activity"/>
    <property type="evidence" value="ECO:0007669"/>
    <property type="project" value="TreeGrafter"/>
</dbReference>
<accession>X0X2T4</accession>
<evidence type="ECO:0000259" key="1">
    <source>
        <dbReference type="Pfam" id="PF12002"/>
    </source>
</evidence>
<dbReference type="GO" id="GO:0000731">
    <property type="term" value="P:DNA synthesis involved in DNA repair"/>
    <property type="evidence" value="ECO:0007669"/>
    <property type="project" value="TreeGrafter"/>
</dbReference>
<dbReference type="InterPro" id="IPR021886">
    <property type="entry name" value="MgsA_C"/>
</dbReference>
<protein>
    <recommendedName>
        <fullName evidence="1">MgsA AAA+ ATPase C-terminal domain-containing protein</fullName>
    </recommendedName>
</protein>
<reference evidence="2" key="1">
    <citation type="journal article" date="2014" name="Front. Microbiol.">
        <title>High frequency of phylogenetically diverse reductive dehalogenase-homologous genes in deep subseafloor sedimentary metagenomes.</title>
        <authorList>
            <person name="Kawai M."/>
            <person name="Futagami T."/>
            <person name="Toyoda A."/>
            <person name="Takaki Y."/>
            <person name="Nishi S."/>
            <person name="Hori S."/>
            <person name="Arai W."/>
            <person name="Tsubouchi T."/>
            <person name="Morono Y."/>
            <person name="Uchiyama I."/>
            <person name="Ito T."/>
            <person name="Fujiyama A."/>
            <person name="Inagaki F."/>
            <person name="Takami H."/>
        </authorList>
    </citation>
    <scope>NUCLEOTIDE SEQUENCE</scope>
    <source>
        <strain evidence="2">Expedition CK06-06</strain>
    </source>
</reference>
<dbReference type="InterPro" id="IPR051314">
    <property type="entry name" value="AAA_ATPase_RarA/MGS1/WRNIP1"/>
</dbReference>
<dbReference type="GO" id="GO:0006261">
    <property type="term" value="P:DNA-templated DNA replication"/>
    <property type="evidence" value="ECO:0007669"/>
    <property type="project" value="TreeGrafter"/>
</dbReference>
<dbReference type="Gene3D" id="1.10.3710.10">
    <property type="entry name" value="DNA polymerase III clamp loader subunits, C-terminal domain"/>
    <property type="match status" value="1"/>
</dbReference>
<feature type="domain" description="MgsA AAA+ ATPase C-terminal" evidence="1">
    <location>
        <begin position="2"/>
        <end position="119"/>
    </location>
</feature>
<evidence type="ECO:0000313" key="2">
    <source>
        <dbReference type="EMBL" id="GAG29737.1"/>
    </source>
</evidence>